<dbReference type="InterPro" id="IPR003675">
    <property type="entry name" value="Rce1/LyrA-like_dom"/>
</dbReference>
<keyword evidence="3" id="KW-0645">Protease</keyword>
<dbReference type="EMBL" id="JAPDPI010000032">
    <property type="protein sequence ID" value="MCW3806921.1"/>
    <property type="molecule type" value="Genomic_DNA"/>
</dbReference>
<sequence length="268" mass="29529">MEELNKNHYPGISQSWGIVGIAILAQIVLAPVYMGVINPMGKELAMLFYYILTIGGAFAFAHYIRKRDTGLDSYPIKGDSVKLIVLISVFTLAVGVGVTDPVTSLIPMPDFFIKAFAEMMGEKGIFAFMTIAIAAPVLEELIFRGVILDGLLKTKTPQKAILFSSFLFAFLHLNPWQFIAAMVIGSFAGYIYYKTHNLLLCIIIHFINNSTAFLMGLFFNAEEEIGQSLVDVYGSATNVLFVVGGGIIISAISMFLIIKEFKTRNIEV</sequence>
<protein>
    <submittedName>
        <fullName evidence="3">CPBP family intramembrane metalloprotease</fullName>
    </submittedName>
</protein>
<feature type="transmembrane region" description="Helical" evidence="1">
    <location>
        <begin position="167"/>
        <end position="191"/>
    </location>
</feature>
<keyword evidence="1" id="KW-0812">Transmembrane</keyword>
<dbReference type="InterPro" id="IPR052710">
    <property type="entry name" value="CAAX_protease"/>
</dbReference>
<organism evidence="3 4">
    <name type="scientific">Plebeiibacterium marinum</name>
    <dbReference type="NCBI Taxonomy" id="2992111"/>
    <lineage>
        <taxon>Bacteria</taxon>
        <taxon>Pseudomonadati</taxon>
        <taxon>Bacteroidota</taxon>
        <taxon>Bacteroidia</taxon>
        <taxon>Marinilabiliales</taxon>
        <taxon>Marinilabiliaceae</taxon>
        <taxon>Plebeiibacterium</taxon>
    </lineage>
</organism>
<dbReference type="RefSeq" id="WP_301200828.1">
    <property type="nucleotide sequence ID" value="NZ_JAPDPI010000032.1"/>
</dbReference>
<feature type="transmembrane region" description="Helical" evidence="1">
    <location>
        <begin position="198"/>
        <end position="219"/>
    </location>
</feature>
<feature type="transmembrane region" description="Helical" evidence="1">
    <location>
        <begin position="84"/>
        <end position="103"/>
    </location>
</feature>
<feature type="transmembrane region" description="Helical" evidence="1">
    <location>
        <begin position="124"/>
        <end position="147"/>
    </location>
</feature>
<accession>A0AAE3MFT7</accession>
<keyword evidence="1" id="KW-0472">Membrane</keyword>
<feature type="transmembrane region" description="Helical" evidence="1">
    <location>
        <begin position="44"/>
        <end position="64"/>
    </location>
</feature>
<feature type="transmembrane region" description="Helical" evidence="1">
    <location>
        <begin position="239"/>
        <end position="258"/>
    </location>
</feature>
<dbReference type="PANTHER" id="PTHR36435:SF1">
    <property type="entry name" value="CAAX AMINO TERMINAL PROTEASE FAMILY PROTEIN"/>
    <property type="match status" value="1"/>
</dbReference>
<keyword evidence="1" id="KW-1133">Transmembrane helix</keyword>
<dbReference type="GO" id="GO:0008237">
    <property type="term" value="F:metallopeptidase activity"/>
    <property type="evidence" value="ECO:0007669"/>
    <property type="project" value="UniProtKB-KW"/>
</dbReference>
<evidence type="ECO:0000256" key="1">
    <source>
        <dbReference type="SAM" id="Phobius"/>
    </source>
</evidence>
<keyword evidence="3" id="KW-0378">Hydrolase</keyword>
<gene>
    <name evidence="3" type="ORF">OM074_14895</name>
</gene>
<dbReference type="Proteomes" id="UP001207408">
    <property type="component" value="Unassembled WGS sequence"/>
</dbReference>
<dbReference type="GO" id="GO:0080120">
    <property type="term" value="P:CAAX-box protein maturation"/>
    <property type="evidence" value="ECO:0007669"/>
    <property type="project" value="UniProtKB-ARBA"/>
</dbReference>
<dbReference type="PANTHER" id="PTHR36435">
    <property type="entry name" value="SLR1288 PROTEIN"/>
    <property type="match status" value="1"/>
</dbReference>
<feature type="transmembrane region" description="Helical" evidence="1">
    <location>
        <begin position="16"/>
        <end position="37"/>
    </location>
</feature>
<comment type="caution">
    <text evidence="3">The sequence shown here is derived from an EMBL/GenBank/DDBJ whole genome shotgun (WGS) entry which is preliminary data.</text>
</comment>
<proteinExistence type="predicted"/>
<reference evidence="3" key="1">
    <citation type="submission" date="2022-10" db="EMBL/GenBank/DDBJ databases">
        <authorList>
            <person name="Yu W.X."/>
        </authorList>
    </citation>
    <scope>NUCLEOTIDE SEQUENCE</scope>
    <source>
        <strain evidence="3">D04</strain>
    </source>
</reference>
<name>A0AAE3MFT7_9BACT</name>
<keyword evidence="3" id="KW-0482">Metalloprotease</keyword>
<evidence type="ECO:0000313" key="3">
    <source>
        <dbReference type="EMBL" id="MCW3806921.1"/>
    </source>
</evidence>
<evidence type="ECO:0000259" key="2">
    <source>
        <dbReference type="Pfam" id="PF02517"/>
    </source>
</evidence>
<feature type="domain" description="CAAX prenyl protease 2/Lysostaphin resistance protein A-like" evidence="2">
    <location>
        <begin position="125"/>
        <end position="210"/>
    </location>
</feature>
<dbReference type="GO" id="GO:0004175">
    <property type="term" value="F:endopeptidase activity"/>
    <property type="evidence" value="ECO:0007669"/>
    <property type="project" value="UniProtKB-ARBA"/>
</dbReference>
<dbReference type="AlphaFoldDB" id="A0AAE3MFT7"/>
<evidence type="ECO:0000313" key="4">
    <source>
        <dbReference type="Proteomes" id="UP001207408"/>
    </source>
</evidence>
<dbReference type="Pfam" id="PF02517">
    <property type="entry name" value="Rce1-like"/>
    <property type="match status" value="1"/>
</dbReference>
<keyword evidence="4" id="KW-1185">Reference proteome</keyword>